<dbReference type="InterPro" id="IPR011250">
    <property type="entry name" value="OMP/PagP_B-barrel"/>
</dbReference>
<protein>
    <recommendedName>
        <fullName evidence="2">Transferrin-binding protein B C-lobe/N-lobe beta-barrel domain-containing protein</fullName>
    </recommendedName>
</protein>
<evidence type="ECO:0000313" key="4">
    <source>
        <dbReference type="Proteomes" id="UP000003019"/>
    </source>
</evidence>
<sequence length="183" mass="19619">MPEGTATPIISSNLNEITLNGKTIQILPNGLPAEKNIAISPREDGDTSPEISNLTYTVWGGLRQDEGGQAKLYLFAHGQATERMPMTGTAQYKGNHWIYDITLDDWGGNAEFAVNFGDKTLDGTLQTSKKPIHLKATISGNTFSGEHNGVHTNGGFYGPDAAELSGVYSKPDQFSGAFGAEKQ</sequence>
<dbReference type="AlphaFoldDB" id="G4CKU0"/>
<dbReference type="PATRIC" id="fig|1032488.3.peg.2105"/>
<dbReference type="STRING" id="1032488.HMPREF9371_2230"/>
<gene>
    <name evidence="3" type="ORF">HMPREF9371_2230</name>
</gene>
<feature type="domain" description="Transferrin-binding protein B C-lobe/N-lobe beta-barrel" evidence="2">
    <location>
        <begin position="84"/>
        <end position="182"/>
    </location>
</feature>
<dbReference type="HOGENOM" id="CLU_1336031_0_0_4"/>
<dbReference type="GO" id="GO:0009279">
    <property type="term" value="C:cell outer membrane"/>
    <property type="evidence" value="ECO:0007669"/>
    <property type="project" value="UniProtKB-SubCell"/>
</dbReference>
<dbReference type="Pfam" id="PF01298">
    <property type="entry name" value="TbpB_B_D"/>
    <property type="match status" value="1"/>
</dbReference>
<dbReference type="InterPro" id="IPR001677">
    <property type="entry name" value="TbpB_B_D"/>
</dbReference>
<dbReference type="EMBL" id="AGAY01000075">
    <property type="protein sequence ID" value="EGY51505.1"/>
    <property type="molecule type" value="Genomic_DNA"/>
</dbReference>
<reference evidence="3 4" key="1">
    <citation type="submission" date="2011-05" db="EMBL/GenBank/DDBJ databases">
        <authorList>
            <person name="Muzny D."/>
            <person name="Qin X."/>
            <person name="Deng J."/>
            <person name="Jiang H."/>
            <person name="Liu Y."/>
            <person name="Qu J."/>
            <person name="Song X.-Z."/>
            <person name="Zhang L."/>
            <person name="Thornton R."/>
            <person name="Coyle M."/>
            <person name="Francisco L."/>
            <person name="Jackson L."/>
            <person name="Javaid M."/>
            <person name="Korchina V."/>
            <person name="Kovar C."/>
            <person name="Mata R."/>
            <person name="Mathew T."/>
            <person name="Ngo R."/>
            <person name="Nguyen L."/>
            <person name="Nguyen N."/>
            <person name="Okwuonu G."/>
            <person name="Ongeri F."/>
            <person name="Pham C."/>
            <person name="Simmons D."/>
            <person name="Wilczek-Boney K."/>
            <person name="Hale W."/>
            <person name="Jakkamsetti A."/>
            <person name="Pham P."/>
            <person name="Ruth R."/>
            <person name="San Lucas F."/>
            <person name="Warren J."/>
            <person name="Zhang J."/>
            <person name="Zhao Z."/>
            <person name="Zhou C."/>
            <person name="Zhu D."/>
            <person name="Lee S."/>
            <person name="Bess C."/>
            <person name="Blankenburg K."/>
            <person name="Forbes L."/>
            <person name="Fu Q."/>
            <person name="Gubbala S."/>
            <person name="Hirani K."/>
            <person name="Jayaseelan J.C."/>
            <person name="Lara F."/>
            <person name="Munidasa M."/>
            <person name="Palculict T."/>
            <person name="Patil S."/>
            <person name="Pu L.-L."/>
            <person name="Saada N."/>
            <person name="Tang L."/>
            <person name="Weissenberger G."/>
            <person name="Zhu Y."/>
            <person name="Hemphill L."/>
            <person name="Shang Y."/>
            <person name="Youmans B."/>
            <person name="Ayvaz T."/>
            <person name="Ross M."/>
            <person name="Santibanez J."/>
            <person name="Aqrawi P."/>
            <person name="Gross S."/>
            <person name="Joshi V."/>
            <person name="Fowler G."/>
            <person name="Nazareth L."/>
            <person name="Reid J."/>
            <person name="Worley K."/>
            <person name="Petrosino J."/>
            <person name="Highlander S."/>
            <person name="Gibbs R."/>
        </authorList>
    </citation>
    <scope>NUCLEOTIDE SEQUENCE [LARGE SCALE GENOMIC DNA]</scope>
    <source>
        <strain evidence="3 4">871</strain>
    </source>
</reference>
<evidence type="ECO:0000259" key="2">
    <source>
        <dbReference type="Pfam" id="PF01298"/>
    </source>
</evidence>
<dbReference type="SUPFAM" id="SSF56925">
    <property type="entry name" value="OMPA-like"/>
    <property type="match status" value="1"/>
</dbReference>
<dbReference type="Gene3D" id="2.40.160.90">
    <property type="match status" value="1"/>
</dbReference>
<evidence type="ECO:0000313" key="3">
    <source>
        <dbReference type="EMBL" id="EGY51505.1"/>
    </source>
</evidence>
<accession>G4CKU0</accession>
<name>G4CKU0_9NEIS</name>
<dbReference type="Proteomes" id="UP000003019">
    <property type="component" value="Unassembled WGS sequence"/>
</dbReference>
<comment type="subcellular location">
    <subcellularLocation>
        <location evidence="1">Cell outer membrane</location>
    </subcellularLocation>
</comment>
<proteinExistence type="predicted"/>
<dbReference type="InterPro" id="IPR054843">
    <property type="entry name" value="Slam_hemophilin_C"/>
</dbReference>
<dbReference type="NCBIfam" id="NF041636">
    <property type="entry name" value="slam_lipo"/>
    <property type="match status" value="1"/>
</dbReference>
<comment type="caution">
    <text evidence="3">The sequence shown here is derived from an EMBL/GenBank/DDBJ whole genome shotgun (WGS) entry which is preliminary data.</text>
</comment>
<evidence type="ECO:0000256" key="1">
    <source>
        <dbReference type="ARBA" id="ARBA00004442"/>
    </source>
</evidence>
<organism evidence="3 4">
    <name type="scientific">Neisseria shayeganii 871</name>
    <dbReference type="NCBI Taxonomy" id="1032488"/>
    <lineage>
        <taxon>Bacteria</taxon>
        <taxon>Pseudomonadati</taxon>
        <taxon>Pseudomonadota</taxon>
        <taxon>Betaproteobacteria</taxon>
        <taxon>Neisseriales</taxon>
        <taxon>Neisseriaceae</taxon>
        <taxon>Neisseria</taxon>
    </lineage>
</organism>
<keyword evidence="4" id="KW-1185">Reference proteome</keyword>